<evidence type="ECO:0000259" key="2">
    <source>
        <dbReference type="Pfam" id="PF00266"/>
    </source>
</evidence>
<sequence>MARGLTDLFALDPSVTFLNHGSYGACPAIVIAAQRGWQDALERQPVAFMDPRHLRARFAEVRAALAAELGARAEDLVWATNATEALNLVARALPLQPGDEILTTDHEYAAIDKTWDFVCRRTGAVVRRAEVPVPLVSEEAFTEAVLARLSPRTRVLSLSHVTSPTALALPIGRVVAEARRQGILTVVDGAHAPGLIALSLDALGADFYAGNCHKWLMSPKGAGFLHVRAAMKGLLAPSIISHGWAPGLSPRDSGPLGDDAFLDAFQFRGTRDPSAWLSVTAALAFRREHDWAAVSADCRRLAIDAARLIAGDLGAGLLAAEPFLTQMVAITVPSCDPLQLHDALLAEDGIEIPVFRWKDRTFVRLSIQAYNTEADTERLRHALLRRFAGGDQARIRVPSGS</sequence>
<evidence type="ECO:0000256" key="1">
    <source>
        <dbReference type="ARBA" id="ARBA00022898"/>
    </source>
</evidence>
<protein>
    <submittedName>
        <fullName evidence="3">Aminotransferase class V-fold PLP-dependent enzyme</fullName>
    </submittedName>
</protein>
<dbReference type="EMBL" id="JAOCQF010000004">
    <property type="protein sequence ID" value="MCT8331530.1"/>
    <property type="molecule type" value="Genomic_DNA"/>
</dbReference>
<feature type="domain" description="Aminotransferase class V" evidence="2">
    <location>
        <begin position="56"/>
        <end position="379"/>
    </location>
</feature>
<dbReference type="InterPro" id="IPR015424">
    <property type="entry name" value="PyrdxlP-dep_Trfase"/>
</dbReference>
<keyword evidence="1" id="KW-0663">Pyridoxal phosphate</keyword>
<reference evidence="4" key="1">
    <citation type="submission" date="2023-07" db="EMBL/GenBank/DDBJ databases">
        <title>Defluviimonas sediminis sp. nov., isolated from mangrove sediment.</title>
        <authorList>
            <person name="Liu L."/>
            <person name="Li J."/>
            <person name="Huang Y."/>
            <person name="Pan J."/>
            <person name="Li M."/>
        </authorList>
    </citation>
    <scope>NUCLEOTIDE SEQUENCE [LARGE SCALE GENOMIC DNA]</scope>
    <source>
        <strain evidence="4">FT324</strain>
    </source>
</reference>
<evidence type="ECO:0000313" key="4">
    <source>
        <dbReference type="Proteomes" id="UP001205601"/>
    </source>
</evidence>
<dbReference type="GO" id="GO:0008483">
    <property type="term" value="F:transaminase activity"/>
    <property type="evidence" value="ECO:0007669"/>
    <property type="project" value="UniProtKB-KW"/>
</dbReference>
<keyword evidence="3" id="KW-0808">Transferase</keyword>
<proteinExistence type="predicted"/>
<dbReference type="InterPro" id="IPR000192">
    <property type="entry name" value="Aminotrans_V_dom"/>
</dbReference>
<accession>A0ABT2NS62</accession>
<dbReference type="Pfam" id="PF00266">
    <property type="entry name" value="Aminotran_5"/>
    <property type="match status" value="1"/>
</dbReference>
<dbReference type="InterPro" id="IPR015422">
    <property type="entry name" value="PyrdxlP-dep_Trfase_small"/>
</dbReference>
<dbReference type="RefSeq" id="WP_261497438.1">
    <property type="nucleotide sequence ID" value="NZ_JAOCQF010000004.1"/>
</dbReference>
<dbReference type="PANTHER" id="PTHR43092:SF2">
    <property type="entry name" value="HERCYNYLCYSTEINE SULFOXIDE LYASE"/>
    <property type="match status" value="1"/>
</dbReference>
<keyword evidence="3" id="KW-0032">Aminotransferase</keyword>
<evidence type="ECO:0000313" key="3">
    <source>
        <dbReference type="EMBL" id="MCT8331530.1"/>
    </source>
</evidence>
<keyword evidence="4" id="KW-1185">Reference proteome</keyword>
<dbReference type="InterPro" id="IPR015421">
    <property type="entry name" value="PyrdxlP-dep_Trfase_major"/>
</dbReference>
<gene>
    <name evidence="3" type="ORF">N5I32_18595</name>
</gene>
<dbReference type="PANTHER" id="PTHR43092">
    <property type="entry name" value="L-CYSTEINE DESULFHYDRASE"/>
    <property type="match status" value="1"/>
</dbReference>
<name>A0ABT2NS62_9RHOB</name>
<dbReference type="Gene3D" id="3.90.1150.10">
    <property type="entry name" value="Aspartate Aminotransferase, domain 1"/>
    <property type="match status" value="1"/>
</dbReference>
<organism evidence="3 4">
    <name type="scientific">Albidovulum sediminis</name>
    <dbReference type="NCBI Taxonomy" id="3066345"/>
    <lineage>
        <taxon>Bacteria</taxon>
        <taxon>Pseudomonadati</taxon>
        <taxon>Pseudomonadota</taxon>
        <taxon>Alphaproteobacteria</taxon>
        <taxon>Rhodobacterales</taxon>
        <taxon>Paracoccaceae</taxon>
        <taxon>Albidovulum</taxon>
    </lineage>
</organism>
<dbReference type="Gene3D" id="3.40.640.10">
    <property type="entry name" value="Type I PLP-dependent aspartate aminotransferase-like (Major domain)"/>
    <property type="match status" value="1"/>
</dbReference>
<dbReference type="Proteomes" id="UP001205601">
    <property type="component" value="Unassembled WGS sequence"/>
</dbReference>
<comment type="caution">
    <text evidence="3">The sequence shown here is derived from an EMBL/GenBank/DDBJ whole genome shotgun (WGS) entry which is preliminary data.</text>
</comment>
<dbReference type="SUPFAM" id="SSF53383">
    <property type="entry name" value="PLP-dependent transferases"/>
    <property type="match status" value="1"/>
</dbReference>